<dbReference type="PANTHER" id="PTHR34846">
    <property type="entry name" value="4-CARBOXYMUCONOLACTONE DECARBOXYLASE FAMILY PROTEIN (AFU_ORTHOLOGUE AFUA_6G11590)"/>
    <property type="match status" value="1"/>
</dbReference>
<protein>
    <recommendedName>
        <fullName evidence="3">4-carboxymuconolactone decarboxylase</fullName>
    </recommendedName>
</protein>
<name>A0A1B8P589_HALEL</name>
<dbReference type="SUPFAM" id="SSF69118">
    <property type="entry name" value="AhpD-like"/>
    <property type="match status" value="1"/>
</dbReference>
<dbReference type="Proteomes" id="UP000092504">
    <property type="component" value="Unassembled WGS sequence"/>
</dbReference>
<dbReference type="GeneID" id="91009099"/>
<dbReference type="OMA" id="PVEWAIH"/>
<evidence type="ECO:0008006" key="3">
    <source>
        <dbReference type="Google" id="ProtNLM"/>
    </source>
</evidence>
<evidence type="ECO:0000313" key="2">
    <source>
        <dbReference type="Proteomes" id="UP000092504"/>
    </source>
</evidence>
<comment type="caution">
    <text evidence="1">The sequence shown here is derived from an EMBL/GenBank/DDBJ whole genome shotgun (WGS) entry which is preliminary data.</text>
</comment>
<sequence>MTIESRLSPLDEERMEPQQRRVLDAILGGPRGNLDGPFLAWIHSPELADHAQRLGAFCRYGTRLERRLTELAILFTAAWWQSQAEWQIHEPIAREAGVAESVIEALCEGREPAFERDDEALVVRLGRTLYTTRRVDEALYAEAVSAFGEPAVVELVGVFGYYALVAMTLNVFEVRRGSGPLPFDEPPAV</sequence>
<dbReference type="Gene3D" id="1.20.1290.10">
    <property type="entry name" value="AhpD-like"/>
    <property type="match status" value="1"/>
</dbReference>
<gene>
    <name evidence="1" type="ORF">A8U91_01743</name>
</gene>
<organism evidence="1 2">
    <name type="scientific">Halomonas elongata</name>
    <dbReference type="NCBI Taxonomy" id="2746"/>
    <lineage>
        <taxon>Bacteria</taxon>
        <taxon>Pseudomonadati</taxon>
        <taxon>Pseudomonadota</taxon>
        <taxon>Gammaproteobacteria</taxon>
        <taxon>Oceanospirillales</taxon>
        <taxon>Halomonadaceae</taxon>
        <taxon>Halomonas</taxon>
    </lineage>
</organism>
<dbReference type="AlphaFoldDB" id="A0A1B8P589"/>
<evidence type="ECO:0000313" key="1">
    <source>
        <dbReference type="EMBL" id="OBX37379.1"/>
    </source>
</evidence>
<dbReference type="RefSeq" id="WP_013331612.1">
    <property type="nucleotide sequence ID" value="NZ_CP087224.1"/>
</dbReference>
<dbReference type="PANTHER" id="PTHR34846:SF11">
    <property type="entry name" value="4-CARBOXYMUCONOLACTONE DECARBOXYLASE FAMILY PROTEIN (AFU_ORTHOLOGUE AFUA_6G11590)"/>
    <property type="match status" value="1"/>
</dbReference>
<proteinExistence type="predicted"/>
<dbReference type="EMBL" id="MAJD01000001">
    <property type="protein sequence ID" value="OBX37379.1"/>
    <property type="molecule type" value="Genomic_DNA"/>
</dbReference>
<reference evidence="1 2" key="1">
    <citation type="submission" date="2016-06" db="EMBL/GenBank/DDBJ databases">
        <title>Genome sequence of halotolerant plant growth promoting strain of Halomonas elongata HEK1 isolated from salterns of Rann of Kutch, Gujarat, India.</title>
        <authorList>
            <person name="Gaba S."/>
            <person name="Singh R.N."/>
            <person name="Abrol S."/>
            <person name="Kaushik R."/>
            <person name="Saxena A.K."/>
        </authorList>
    </citation>
    <scope>NUCLEOTIDE SEQUENCE [LARGE SCALE GENOMIC DNA]</scope>
    <source>
        <strain evidence="1 2">HEK1</strain>
    </source>
</reference>
<accession>A0A1B8P589</accession>
<dbReference type="InterPro" id="IPR029032">
    <property type="entry name" value="AhpD-like"/>
</dbReference>
<dbReference type="PATRIC" id="fig|2746.7.peg.1785"/>